<evidence type="ECO:0000259" key="8">
    <source>
        <dbReference type="SMART" id="SM00014"/>
    </source>
</evidence>
<dbReference type="InterPro" id="IPR000326">
    <property type="entry name" value="PAP2/HPO"/>
</dbReference>
<gene>
    <name evidence="9" type="ORF">LXT12_23870</name>
</gene>
<dbReference type="RefSeq" id="WP_233394808.1">
    <property type="nucleotide sequence ID" value="NZ_JAJTWT010000015.1"/>
</dbReference>
<comment type="caution">
    <text evidence="9">The sequence shown here is derived from an EMBL/GenBank/DDBJ whole genome shotgun (WGS) entry which is preliminary data.</text>
</comment>
<evidence type="ECO:0000256" key="2">
    <source>
        <dbReference type="ARBA" id="ARBA00022475"/>
    </source>
</evidence>
<sequence>MVLLETLGNIVKLIASVGGLYLVALLYAQHRQPAWVDTLRARRIHVLWLLVLTSLSIKIVEDVVTGDSGTIDRALLIFLRAHLAGAQPIFEAVTLSGSAEVLTPLTLGTCLALALSRRRQEAALVGTSVISAAVLVYVVKLVVGRQRPALWETARYWGASFPSGHTLVVAAFSMSMALALSGMKPAARTALLTIASLWTVLVAISRLVLGVHWPTDVLVAALAGTAIPLGISLLMTHALQVKAQRP</sequence>
<comment type="subcellular location">
    <subcellularLocation>
        <location evidence="1">Cell membrane</location>
        <topology evidence="1">Multi-pass membrane protein</topology>
    </subcellularLocation>
</comment>
<dbReference type="SUPFAM" id="SSF48317">
    <property type="entry name" value="Acid phosphatase/Vanadium-dependent haloperoxidase"/>
    <property type="match status" value="1"/>
</dbReference>
<feature type="transmembrane region" description="Helical" evidence="7">
    <location>
        <begin position="122"/>
        <end position="143"/>
    </location>
</feature>
<dbReference type="Proteomes" id="UP001201463">
    <property type="component" value="Unassembled WGS sequence"/>
</dbReference>
<evidence type="ECO:0000256" key="1">
    <source>
        <dbReference type="ARBA" id="ARBA00004651"/>
    </source>
</evidence>
<evidence type="ECO:0000256" key="3">
    <source>
        <dbReference type="ARBA" id="ARBA00022692"/>
    </source>
</evidence>
<protein>
    <submittedName>
        <fullName evidence="9">Phosphatase PAP2 family protein</fullName>
    </submittedName>
</protein>
<feature type="transmembrane region" description="Helical" evidence="7">
    <location>
        <begin position="217"/>
        <end position="239"/>
    </location>
</feature>
<evidence type="ECO:0000256" key="4">
    <source>
        <dbReference type="ARBA" id="ARBA00022801"/>
    </source>
</evidence>
<dbReference type="InterPro" id="IPR036938">
    <property type="entry name" value="PAP2/HPO_sf"/>
</dbReference>
<evidence type="ECO:0000313" key="10">
    <source>
        <dbReference type="Proteomes" id="UP001201463"/>
    </source>
</evidence>
<dbReference type="EMBL" id="JAJTWT010000015">
    <property type="protein sequence ID" value="MCE4540292.1"/>
    <property type="molecule type" value="Genomic_DNA"/>
</dbReference>
<keyword evidence="2" id="KW-1003">Cell membrane</keyword>
<keyword evidence="4" id="KW-0378">Hydrolase</keyword>
<feature type="transmembrane region" description="Helical" evidence="7">
    <location>
        <begin position="190"/>
        <end position="211"/>
    </location>
</feature>
<feature type="transmembrane region" description="Helical" evidence="7">
    <location>
        <begin position="163"/>
        <end position="183"/>
    </location>
</feature>
<keyword evidence="5 7" id="KW-1133">Transmembrane helix</keyword>
<keyword evidence="3 7" id="KW-0812">Transmembrane</keyword>
<reference evidence="9 10" key="1">
    <citation type="submission" date="2021-12" db="EMBL/GenBank/DDBJ databases">
        <title>Genome seq of p7.</title>
        <authorList>
            <person name="Seo T."/>
        </authorList>
    </citation>
    <scope>NUCLEOTIDE SEQUENCE [LARGE SCALE GENOMIC DNA]</scope>
    <source>
        <strain evidence="9 10">P7</strain>
    </source>
</reference>
<evidence type="ECO:0000256" key="6">
    <source>
        <dbReference type="ARBA" id="ARBA00023136"/>
    </source>
</evidence>
<evidence type="ECO:0000256" key="7">
    <source>
        <dbReference type="SAM" id="Phobius"/>
    </source>
</evidence>
<evidence type="ECO:0000256" key="5">
    <source>
        <dbReference type="ARBA" id="ARBA00022989"/>
    </source>
</evidence>
<dbReference type="Gene3D" id="1.20.144.10">
    <property type="entry name" value="Phosphatidic acid phosphatase type 2/haloperoxidase"/>
    <property type="match status" value="1"/>
</dbReference>
<proteinExistence type="predicted"/>
<dbReference type="SMART" id="SM00014">
    <property type="entry name" value="acidPPc"/>
    <property type="match status" value="1"/>
</dbReference>
<evidence type="ECO:0000313" key="9">
    <source>
        <dbReference type="EMBL" id="MCE4540292.1"/>
    </source>
</evidence>
<name>A0ABS8XL52_9BURK</name>
<dbReference type="Pfam" id="PF01569">
    <property type="entry name" value="PAP2"/>
    <property type="match status" value="1"/>
</dbReference>
<accession>A0ABS8XL52</accession>
<dbReference type="PANTHER" id="PTHR14969:SF62">
    <property type="entry name" value="DECAPRENYLPHOSPHORYL-5-PHOSPHORIBOSE PHOSPHATASE RV3807C-RELATED"/>
    <property type="match status" value="1"/>
</dbReference>
<dbReference type="PANTHER" id="PTHR14969">
    <property type="entry name" value="SPHINGOSINE-1-PHOSPHATE PHOSPHOHYDROLASE"/>
    <property type="match status" value="1"/>
</dbReference>
<feature type="domain" description="Phosphatidic acid phosphatase type 2/haloperoxidase" evidence="8">
    <location>
        <begin position="125"/>
        <end position="232"/>
    </location>
</feature>
<feature type="transmembrane region" description="Helical" evidence="7">
    <location>
        <begin position="6"/>
        <end position="28"/>
    </location>
</feature>
<keyword evidence="10" id="KW-1185">Reference proteome</keyword>
<organism evidence="9 10">
    <name type="scientific">Pelomonas caseinilytica</name>
    <dbReference type="NCBI Taxonomy" id="2906763"/>
    <lineage>
        <taxon>Bacteria</taxon>
        <taxon>Pseudomonadati</taxon>
        <taxon>Pseudomonadota</taxon>
        <taxon>Betaproteobacteria</taxon>
        <taxon>Burkholderiales</taxon>
        <taxon>Sphaerotilaceae</taxon>
        <taxon>Roseateles</taxon>
    </lineage>
</organism>
<keyword evidence="6 7" id="KW-0472">Membrane</keyword>